<keyword evidence="2" id="KW-1185">Reference proteome</keyword>
<comment type="caution">
    <text evidence="1">The sequence shown here is derived from an EMBL/GenBank/DDBJ whole genome shotgun (WGS) entry which is preliminary data.</text>
</comment>
<organism evidence="1 2">
    <name type="scientific">Mycena maculata</name>
    <dbReference type="NCBI Taxonomy" id="230809"/>
    <lineage>
        <taxon>Eukaryota</taxon>
        <taxon>Fungi</taxon>
        <taxon>Dikarya</taxon>
        <taxon>Basidiomycota</taxon>
        <taxon>Agaricomycotina</taxon>
        <taxon>Agaricomycetes</taxon>
        <taxon>Agaricomycetidae</taxon>
        <taxon>Agaricales</taxon>
        <taxon>Marasmiineae</taxon>
        <taxon>Mycenaceae</taxon>
        <taxon>Mycena</taxon>
    </lineage>
</organism>
<reference evidence="1" key="1">
    <citation type="submission" date="2023-03" db="EMBL/GenBank/DDBJ databases">
        <title>Massive genome expansion in bonnet fungi (Mycena s.s.) driven by repeated elements and novel gene families across ecological guilds.</title>
        <authorList>
            <consortium name="Lawrence Berkeley National Laboratory"/>
            <person name="Harder C.B."/>
            <person name="Miyauchi S."/>
            <person name="Viragh M."/>
            <person name="Kuo A."/>
            <person name="Thoen E."/>
            <person name="Andreopoulos B."/>
            <person name="Lu D."/>
            <person name="Skrede I."/>
            <person name="Drula E."/>
            <person name="Henrissat B."/>
            <person name="Morin E."/>
            <person name="Kohler A."/>
            <person name="Barry K."/>
            <person name="LaButti K."/>
            <person name="Morin E."/>
            <person name="Salamov A."/>
            <person name="Lipzen A."/>
            <person name="Mereny Z."/>
            <person name="Hegedus B."/>
            <person name="Baldrian P."/>
            <person name="Stursova M."/>
            <person name="Weitz H."/>
            <person name="Taylor A."/>
            <person name="Grigoriev I.V."/>
            <person name="Nagy L.G."/>
            <person name="Martin F."/>
            <person name="Kauserud H."/>
        </authorList>
    </citation>
    <scope>NUCLEOTIDE SEQUENCE</scope>
    <source>
        <strain evidence="1">CBHHK188m</strain>
    </source>
</reference>
<proteinExistence type="predicted"/>
<evidence type="ECO:0000313" key="2">
    <source>
        <dbReference type="Proteomes" id="UP001215280"/>
    </source>
</evidence>
<dbReference type="Proteomes" id="UP001215280">
    <property type="component" value="Unassembled WGS sequence"/>
</dbReference>
<sequence>MSCYTDQSVDLCLPAACQTWAFWRSGSCGPGSVARGRGRAVSWTGQRRNELSVSVNLTLTWNWKGRNQAEVEQKRTRNESGGSGSLYGYPDDQVTSLVDDTDVQFITYRARTCRAQLFFPLGTERKDADGGGRIHRCECERAGTESEIWCSGLWIRSEAVPGPKLGRRVGVRTRVRNTETKPGRKELVIMIQPGTWTAALEASLDTAYACVFDRGAMRRLERRDIGRGAGGGRVDLEGGGEGERGTRGLVISSCGIIRQHSILYCGPWPQRRSDTAVGHGFVGCMGADIQYRFNDILRVKFMCKKVHDEAPENEPLKFLSRNGVRGGLTKGWQDHVNARRSMRSCAGFPGCHVPFITQILMSL</sequence>
<dbReference type="EMBL" id="JARJLG010000202">
    <property type="protein sequence ID" value="KAJ7728812.1"/>
    <property type="molecule type" value="Genomic_DNA"/>
</dbReference>
<accession>A0AAD7HUP7</accession>
<dbReference type="AlphaFoldDB" id="A0AAD7HUP7"/>
<name>A0AAD7HUP7_9AGAR</name>
<gene>
    <name evidence="1" type="ORF">DFH07DRAFT_782106</name>
</gene>
<evidence type="ECO:0000313" key="1">
    <source>
        <dbReference type="EMBL" id="KAJ7728812.1"/>
    </source>
</evidence>
<protein>
    <submittedName>
        <fullName evidence="1">Uncharacterized protein</fullName>
    </submittedName>
</protein>